<dbReference type="Proteomes" id="UP000325645">
    <property type="component" value="Unassembled WGS sequence"/>
</dbReference>
<name>A0A5E7W3D2_PSEFL</name>
<dbReference type="InterPro" id="IPR006487">
    <property type="entry name" value="Phage_lambda_L"/>
</dbReference>
<organism evidence="1 2">
    <name type="scientific">Pseudomonas fluorescens</name>
    <dbReference type="NCBI Taxonomy" id="294"/>
    <lineage>
        <taxon>Bacteria</taxon>
        <taxon>Pseudomonadati</taxon>
        <taxon>Pseudomonadota</taxon>
        <taxon>Gammaproteobacteria</taxon>
        <taxon>Pseudomonadales</taxon>
        <taxon>Pseudomonadaceae</taxon>
        <taxon>Pseudomonas</taxon>
    </lineage>
</organism>
<dbReference type="Pfam" id="PF05100">
    <property type="entry name" value="Phage_tail_L"/>
    <property type="match status" value="1"/>
</dbReference>
<evidence type="ECO:0000313" key="1">
    <source>
        <dbReference type="EMBL" id="VVQ29749.1"/>
    </source>
</evidence>
<dbReference type="EMBL" id="CABVJH010000002">
    <property type="protein sequence ID" value="VVQ29749.1"/>
    <property type="molecule type" value="Genomic_DNA"/>
</dbReference>
<dbReference type="AlphaFoldDB" id="A0A5E7W3D2"/>
<dbReference type="GO" id="GO:0030430">
    <property type="term" value="C:host cell cytoplasm"/>
    <property type="evidence" value="ECO:0007669"/>
    <property type="project" value="InterPro"/>
</dbReference>
<dbReference type="NCBIfam" id="TIGR01600">
    <property type="entry name" value="phage_tail_L"/>
    <property type="match status" value="1"/>
</dbReference>
<reference evidence="1 2" key="1">
    <citation type="submission" date="2019-09" db="EMBL/GenBank/DDBJ databases">
        <authorList>
            <person name="Chandra G."/>
            <person name="Truman W A."/>
        </authorList>
    </citation>
    <scope>NUCLEOTIDE SEQUENCE [LARGE SCALE GENOMIC DNA]</scope>
    <source>
        <strain evidence="1">PS943</strain>
    </source>
</reference>
<accession>A0A5E7W3D2</accession>
<dbReference type="GO" id="GO:0051536">
    <property type="term" value="F:iron-sulfur cluster binding"/>
    <property type="evidence" value="ECO:0007669"/>
    <property type="project" value="InterPro"/>
</dbReference>
<dbReference type="RefSeq" id="WP_150655827.1">
    <property type="nucleotide sequence ID" value="NZ_CABVJH010000002.1"/>
</dbReference>
<evidence type="ECO:0008006" key="3">
    <source>
        <dbReference type="Google" id="ProtNLM"/>
    </source>
</evidence>
<proteinExistence type="predicted"/>
<gene>
    <name evidence="1" type="ORF">PS943_01478</name>
</gene>
<sequence>MSALQGQLALANGMSIWEGFELVLPGQTIRFHAGTNEMLNSVVWQGNVYTPWPLNGTEFATPSQGSPARPKLQVGNFGGTISALCRQYEDLLAVKLKRRRTLVKYLDAVNFSAGNPTANPAEEYPVETWIITRKANETPTAIEFELGSPLDLQGVKLPRRQVVAGTCLWAYRSGECGYGGGPVADYADNPTSDPAKDQCSRTMRGCKKRFGANGELPFGGFPGIARVPRL</sequence>
<protein>
    <recommendedName>
        <fullName evidence="3">Phage minor tail protein L</fullName>
    </recommendedName>
</protein>
<dbReference type="GO" id="GO:0046718">
    <property type="term" value="P:symbiont entry into host cell"/>
    <property type="evidence" value="ECO:0007669"/>
    <property type="project" value="InterPro"/>
</dbReference>
<evidence type="ECO:0000313" key="2">
    <source>
        <dbReference type="Proteomes" id="UP000325645"/>
    </source>
</evidence>